<evidence type="ECO:0000313" key="2">
    <source>
        <dbReference type="Proteomes" id="UP000000768"/>
    </source>
</evidence>
<dbReference type="Proteomes" id="UP000000768">
    <property type="component" value="Chromosome 7"/>
</dbReference>
<proteinExistence type="predicted"/>
<evidence type="ECO:0000313" key="1">
    <source>
        <dbReference type="EMBL" id="OQU80490.1"/>
    </source>
</evidence>
<dbReference type="Gramene" id="OQU80490">
    <property type="protein sequence ID" value="OQU80490"/>
    <property type="gene ID" value="SORBI_3007G134220"/>
</dbReference>
<organism evidence="1 2">
    <name type="scientific">Sorghum bicolor</name>
    <name type="common">Sorghum</name>
    <name type="synonym">Sorghum vulgare</name>
    <dbReference type="NCBI Taxonomy" id="4558"/>
    <lineage>
        <taxon>Eukaryota</taxon>
        <taxon>Viridiplantae</taxon>
        <taxon>Streptophyta</taxon>
        <taxon>Embryophyta</taxon>
        <taxon>Tracheophyta</taxon>
        <taxon>Spermatophyta</taxon>
        <taxon>Magnoliopsida</taxon>
        <taxon>Liliopsida</taxon>
        <taxon>Poales</taxon>
        <taxon>Poaceae</taxon>
        <taxon>PACMAD clade</taxon>
        <taxon>Panicoideae</taxon>
        <taxon>Andropogonodae</taxon>
        <taxon>Andropogoneae</taxon>
        <taxon>Sorghinae</taxon>
        <taxon>Sorghum</taxon>
    </lineage>
</organism>
<reference evidence="1 2" key="1">
    <citation type="journal article" date="2009" name="Nature">
        <title>The Sorghum bicolor genome and the diversification of grasses.</title>
        <authorList>
            <person name="Paterson A.H."/>
            <person name="Bowers J.E."/>
            <person name="Bruggmann R."/>
            <person name="Dubchak I."/>
            <person name="Grimwood J."/>
            <person name="Gundlach H."/>
            <person name="Haberer G."/>
            <person name="Hellsten U."/>
            <person name="Mitros T."/>
            <person name="Poliakov A."/>
            <person name="Schmutz J."/>
            <person name="Spannagl M."/>
            <person name="Tang H."/>
            <person name="Wang X."/>
            <person name="Wicker T."/>
            <person name="Bharti A.K."/>
            <person name="Chapman J."/>
            <person name="Feltus F.A."/>
            <person name="Gowik U."/>
            <person name="Grigoriev I.V."/>
            <person name="Lyons E."/>
            <person name="Maher C.A."/>
            <person name="Martis M."/>
            <person name="Narechania A."/>
            <person name="Otillar R.P."/>
            <person name="Penning B.W."/>
            <person name="Salamov A.A."/>
            <person name="Wang Y."/>
            <person name="Zhang L."/>
            <person name="Carpita N.C."/>
            <person name="Freeling M."/>
            <person name="Gingle A.R."/>
            <person name="Hash C.T."/>
            <person name="Keller B."/>
            <person name="Klein P."/>
            <person name="Kresovich S."/>
            <person name="McCann M.C."/>
            <person name="Ming R."/>
            <person name="Peterson D.G."/>
            <person name="Mehboob-ur-Rahman"/>
            <person name="Ware D."/>
            <person name="Westhoff P."/>
            <person name="Mayer K.F."/>
            <person name="Messing J."/>
            <person name="Rokhsar D.S."/>
        </authorList>
    </citation>
    <scope>NUCLEOTIDE SEQUENCE [LARGE SCALE GENOMIC DNA]</scope>
    <source>
        <strain evidence="2">cv. BTx623</strain>
    </source>
</reference>
<sequence length="76" mass="8702">MIPTAPTCTCNTGSLLAVLPQIKFLDSWIQYIYLFFFTRGAKSRSSYPKILHACCTVIKKTARVEFHFEGFFLSFV</sequence>
<gene>
    <name evidence="1" type="ORF">SORBI_3007G134220</name>
</gene>
<protein>
    <submittedName>
        <fullName evidence="1">Uncharacterized protein</fullName>
    </submittedName>
</protein>
<keyword evidence="2" id="KW-1185">Reference proteome</keyword>
<name>A0A1Z5R9P9_SORBI</name>
<reference evidence="2" key="2">
    <citation type="journal article" date="2018" name="Plant J.">
        <title>The Sorghum bicolor reference genome: improved assembly, gene annotations, a transcriptome atlas, and signatures of genome organization.</title>
        <authorList>
            <person name="McCormick R.F."/>
            <person name="Truong S.K."/>
            <person name="Sreedasyam A."/>
            <person name="Jenkins J."/>
            <person name="Shu S."/>
            <person name="Sims D."/>
            <person name="Kennedy M."/>
            <person name="Amirebrahimi M."/>
            <person name="Weers B.D."/>
            <person name="McKinley B."/>
            <person name="Mattison A."/>
            <person name="Morishige D.T."/>
            <person name="Grimwood J."/>
            <person name="Schmutz J."/>
            <person name="Mullet J.E."/>
        </authorList>
    </citation>
    <scope>NUCLEOTIDE SEQUENCE [LARGE SCALE GENOMIC DNA]</scope>
    <source>
        <strain evidence="2">cv. BTx623</strain>
    </source>
</reference>
<dbReference type="EMBL" id="CM000766">
    <property type="protein sequence ID" value="OQU80490.1"/>
    <property type="molecule type" value="Genomic_DNA"/>
</dbReference>
<dbReference type="AlphaFoldDB" id="A0A1Z5R9P9"/>
<dbReference type="InParanoid" id="A0A1Z5R9P9"/>
<accession>A0A1Z5R9P9</accession>